<evidence type="ECO:0000313" key="6">
    <source>
        <dbReference type="Proteomes" id="UP000074914"/>
    </source>
</evidence>
<proteinExistence type="inferred from homology"/>
<dbReference type="RefSeq" id="WP_061942358.1">
    <property type="nucleotide sequence ID" value="NZ_CP013234.1"/>
</dbReference>
<evidence type="ECO:0000313" key="3">
    <source>
        <dbReference type="EMBL" id="AMP06065.1"/>
    </source>
</evidence>
<sequence>MAITLYGIPNCDTVKKARTWLEDQEIAYTFHNFKKDGVSAELITTWLADIPWDTLVNRKGTTWRGLSEQRRNGITDGISATPLMMELPSIIKRPVLYTGKQAYVGFSDALYQEIFSQ</sequence>
<keyword evidence="6" id="KW-1185">Reference proteome</keyword>
<dbReference type="Proteomes" id="UP000074914">
    <property type="component" value="Chromosome"/>
</dbReference>
<evidence type="ECO:0000313" key="5">
    <source>
        <dbReference type="Proteomes" id="UP000074561"/>
    </source>
</evidence>
<dbReference type="PROSITE" id="PS51353">
    <property type="entry name" value="ARSC"/>
    <property type="match status" value="1"/>
</dbReference>
<dbReference type="STRING" id="279113.CPter91_3744"/>
<dbReference type="PANTHER" id="PTHR30041">
    <property type="entry name" value="ARSENATE REDUCTASE"/>
    <property type="match status" value="1"/>
</dbReference>
<gene>
    <name evidence="3" type="primary">yffB</name>
    <name evidence="4" type="ORF">CPter291_3768</name>
    <name evidence="3" type="ORF">CPter91_3744</name>
</gene>
<dbReference type="Proteomes" id="UP000074561">
    <property type="component" value="Chromosome"/>
</dbReference>
<dbReference type="InterPro" id="IPR036249">
    <property type="entry name" value="Thioredoxin-like_sf"/>
</dbReference>
<dbReference type="AlphaFoldDB" id="A0A127Q887"/>
<dbReference type="PANTHER" id="PTHR30041:SF8">
    <property type="entry name" value="PROTEIN YFFB"/>
    <property type="match status" value="1"/>
</dbReference>
<dbReference type="KEGG" id="cpra:CPter91_3744"/>
<protein>
    <submittedName>
        <fullName evidence="3">Protein YffB</fullName>
    </submittedName>
</protein>
<dbReference type="NCBIfam" id="TIGR01617">
    <property type="entry name" value="arsC_related"/>
    <property type="match status" value="1"/>
</dbReference>
<dbReference type="SUPFAM" id="SSF52833">
    <property type="entry name" value="Thioredoxin-like"/>
    <property type="match status" value="1"/>
</dbReference>
<dbReference type="NCBIfam" id="NF008107">
    <property type="entry name" value="PRK10853.1"/>
    <property type="match status" value="1"/>
</dbReference>
<dbReference type="CDD" id="cd03035">
    <property type="entry name" value="ArsC_Yffb"/>
    <property type="match status" value="1"/>
</dbReference>
<dbReference type="InterPro" id="IPR006504">
    <property type="entry name" value="Tscrpt_reg_Spx/MgsR"/>
</dbReference>
<name>A0A127Q887_9BURK</name>
<dbReference type="EMBL" id="CP013234">
    <property type="protein sequence ID" value="AMP06065.1"/>
    <property type="molecule type" value="Genomic_DNA"/>
</dbReference>
<reference evidence="5 6" key="1">
    <citation type="submission" date="2015-11" db="EMBL/GenBank/DDBJ databases">
        <title>Exploring the genomic traits of fungus-feeding bacterial genus Collimonas.</title>
        <authorList>
            <person name="Song C."/>
            <person name="Schmidt R."/>
            <person name="de Jager V."/>
            <person name="Krzyzanowska D."/>
            <person name="Jongedijk E."/>
            <person name="Cankar K."/>
            <person name="Beekwilder J."/>
            <person name="van Veen A."/>
            <person name="de Boer W."/>
            <person name="van Veen J.A."/>
            <person name="Garbeva P."/>
        </authorList>
    </citation>
    <scope>NUCLEOTIDE SEQUENCE [LARGE SCALE GENOMIC DNA]</scope>
    <source>
        <strain evidence="4 6">Ter291</strain>
        <strain evidence="3 5">Ter91</strain>
    </source>
</reference>
<organism evidence="3 5">
    <name type="scientific">Collimonas pratensis</name>
    <dbReference type="NCBI Taxonomy" id="279113"/>
    <lineage>
        <taxon>Bacteria</taxon>
        <taxon>Pseudomonadati</taxon>
        <taxon>Pseudomonadota</taxon>
        <taxon>Betaproteobacteria</taxon>
        <taxon>Burkholderiales</taxon>
        <taxon>Oxalobacteraceae</taxon>
        <taxon>Collimonas</taxon>
    </lineage>
</organism>
<dbReference type="InterPro" id="IPR006660">
    <property type="entry name" value="Arsenate_reductase-like"/>
</dbReference>
<dbReference type="Pfam" id="PF03960">
    <property type="entry name" value="ArsC"/>
    <property type="match status" value="1"/>
</dbReference>
<dbReference type="OrthoDB" id="9803749at2"/>
<accession>A0A127Q887</accession>
<dbReference type="EMBL" id="CP013236">
    <property type="protein sequence ID" value="AMP16002.1"/>
    <property type="molecule type" value="Genomic_DNA"/>
</dbReference>
<evidence type="ECO:0000256" key="1">
    <source>
        <dbReference type="ARBA" id="ARBA00007198"/>
    </source>
</evidence>
<comment type="similarity">
    <text evidence="1 2">Belongs to the ArsC family.</text>
</comment>
<dbReference type="Gene3D" id="3.40.30.10">
    <property type="entry name" value="Glutaredoxin"/>
    <property type="match status" value="1"/>
</dbReference>
<evidence type="ECO:0000256" key="2">
    <source>
        <dbReference type="PROSITE-ProRule" id="PRU01282"/>
    </source>
</evidence>
<evidence type="ECO:0000313" key="4">
    <source>
        <dbReference type="EMBL" id="AMP16002.1"/>
    </source>
</evidence>
<dbReference type="PATRIC" id="fig|279113.10.peg.3768"/>